<name>X0VZ59_9ZZZZ</name>
<dbReference type="SUPFAM" id="SSF51306">
    <property type="entry name" value="LexA/Signal peptidase"/>
    <property type="match status" value="1"/>
</dbReference>
<dbReference type="AlphaFoldDB" id="X0VZ59"/>
<keyword evidence="2" id="KW-0238">DNA-binding</keyword>
<keyword evidence="1" id="KW-0805">Transcription regulation</keyword>
<dbReference type="CDD" id="cd06529">
    <property type="entry name" value="S24_LexA-like"/>
    <property type="match status" value="1"/>
</dbReference>
<dbReference type="InterPro" id="IPR015927">
    <property type="entry name" value="Peptidase_S24_S26A/B/C"/>
</dbReference>
<evidence type="ECO:0000256" key="3">
    <source>
        <dbReference type="ARBA" id="ARBA00023163"/>
    </source>
</evidence>
<comment type="caution">
    <text evidence="5">The sequence shown here is derived from an EMBL/GenBank/DDBJ whole genome shotgun (WGS) entry which is preliminary data.</text>
</comment>
<feature type="domain" description="Peptidase S24/S26A/S26B/S26C" evidence="4">
    <location>
        <begin position="12"/>
        <end position="131"/>
    </location>
</feature>
<dbReference type="InterPro" id="IPR039418">
    <property type="entry name" value="LexA-like"/>
</dbReference>
<dbReference type="GO" id="GO:0003677">
    <property type="term" value="F:DNA binding"/>
    <property type="evidence" value="ECO:0007669"/>
    <property type="project" value="UniProtKB-KW"/>
</dbReference>
<dbReference type="PANTHER" id="PTHR40661:SF3">
    <property type="entry name" value="FELS-1 PROPHAGE TRANSCRIPTIONAL REGULATOR"/>
    <property type="match status" value="1"/>
</dbReference>
<dbReference type="Gene3D" id="2.10.109.10">
    <property type="entry name" value="Umud Fragment, subunit A"/>
    <property type="match status" value="1"/>
</dbReference>
<dbReference type="Pfam" id="PF00717">
    <property type="entry name" value="Peptidase_S24"/>
    <property type="match status" value="1"/>
</dbReference>
<feature type="non-terminal residue" evidence="5">
    <location>
        <position position="1"/>
    </location>
</feature>
<protein>
    <recommendedName>
        <fullName evidence="4">Peptidase S24/S26A/S26B/S26C domain-containing protein</fullName>
    </recommendedName>
</protein>
<dbReference type="InterPro" id="IPR036286">
    <property type="entry name" value="LexA/Signal_pep-like_sf"/>
</dbReference>
<evidence type="ECO:0000256" key="1">
    <source>
        <dbReference type="ARBA" id="ARBA00023015"/>
    </source>
</evidence>
<gene>
    <name evidence="5" type="ORF">S01H1_49625</name>
</gene>
<sequence>ASNTIAGFRTVPLIGLAQAGAGGFFDDAGFPVGGGWEEVSFPGIDDGNAYALEISGDSMAPLFRAGDIIVVSPNATVRRGDRVVVKTREGEVLAKSLHRQAGVVLELASLNAEHELRRIKTSDVDWMARIVWVSQ</sequence>
<proteinExistence type="predicted"/>
<dbReference type="EMBL" id="BARS01031933">
    <property type="protein sequence ID" value="GAG23759.1"/>
    <property type="molecule type" value="Genomic_DNA"/>
</dbReference>
<reference evidence="5" key="1">
    <citation type="journal article" date="2014" name="Front. Microbiol.">
        <title>High frequency of phylogenetically diverse reductive dehalogenase-homologous genes in deep subseafloor sedimentary metagenomes.</title>
        <authorList>
            <person name="Kawai M."/>
            <person name="Futagami T."/>
            <person name="Toyoda A."/>
            <person name="Takaki Y."/>
            <person name="Nishi S."/>
            <person name="Hori S."/>
            <person name="Arai W."/>
            <person name="Tsubouchi T."/>
            <person name="Morono Y."/>
            <person name="Uchiyama I."/>
            <person name="Ito T."/>
            <person name="Fujiyama A."/>
            <person name="Inagaki F."/>
            <person name="Takami H."/>
        </authorList>
    </citation>
    <scope>NUCLEOTIDE SEQUENCE</scope>
    <source>
        <strain evidence="5">Expedition CK06-06</strain>
    </source>
</reference>
<keyword evidence="3" id="KW-0804">Transcription</keyword>
<dbReference type="PANTHER" id="PTHR40661">
    <property type="match status" value="1"/>
</dbReference>
<accession>X0VZ59</accession>
<evidence type="ECO:0000259" key="4">
    <source>
        <dbReference type="Pfam" id="PF00717"/>
    </source>
</evidence>
<evidence type="ECO:0000313" key="5">
    <source>
        <dbReference type="EMBL" id="GAG23759.1"/>
    </source>
</evidence>
<evidence type="ECO:0000256" key="2">
    <source>
        <dbReference type="ARBA" id="ARBA00023125"/>
    </source>
</evidence>
<organism evidence="5">
    <name type="scientific">marine sediment metagenome</name>
    <dbReference type="NCBI Taxonomy" id="412755"/>
    <lineage>
        <taxon>unclassified sequences</taxon>
        <taxon>metagenomes</taxon>
        <taxon>ecological metagenomes</taxon>
    </lineage>
</organism>